<dbReference type="EMBL" id="JAVDUI010000001">
    <property type="protein sequence ID" value="MDR6891259.1"/>
    <property type="molecule type" value="Genomic_DNA"/>
</dbReference>
<dbReference type="InterPro" id="IPR035930">
    <property type="entry name" value="FomD-like_sf"/>
</dbReference>
<feature type="domain" description="DUF402" evidence="1">
    <location>
        <begin position="142"/>
        <end position="199"/>
    </location>
</feature>
<name>A0AAE3YFK9_9MICC</name>
<protein>
    <recommendedName>
        <fullName evidence="1">DUF402 domain-containing protein</fullName>
    </recommendedName>
</protein>
<dbReference type="InterPro" id="IPR007295">
    <property type="entry name" value="DUF402"/>
</dbReference>
<dbReference type="Proteomes" id="UP001247307">
    <property type="component" value="Unassembled WGS sequence"/>
</dbReference>
<evidence type="ECO:0000313" key="3">
    <source>
        <dbReference type="Proteomes" id="UP001247307"/>
    </source>
</evidence>
<gene>
    <name evidence="2" type="ORF">J2S35_000199</name>
</gene>
<accession>A0AAE3YFK9</accession>
<sequence length="225" mass="24821">MILAQHGPSGSRDEDWTLSTDVAALDAAEPGDLVVCRAWKYDGQAHYAVPGTYLGSDAHGHWVMQPAGSFVSRPGYSFFARWSTLLLIPRQGLWLASFHPRGPKDGVDWFTYVDVSAAIRADAVRAASSNEDDTIPYAGKQSFEVNSFDMDLDVVDSRSRGVFVDDEDEFEEHRELFRYPPAVAAAMTEAAAVVARAMREDTPPFDDPSETVAHWWAAGHTKETP</sequence>
<dbReference type="RefSeq" id="WP_309848840.1">
    <property type="nucleotide sequence ID" value="NZ_BAAAIU010000004.1"/>
</dbReference>
<proteinExistence type="predicted"/>
<dbReference type="Gene3D" id="2.40.380.10">
    <property type="entry name" value="FomD-like"/>
    <property type="match status" value="1"/>
</dbReference>
<keyword evidence="3" id="KW-1185">Reference proteome</keyword>
<dbReference type="AlphaFoldDB" id="A0AAE3YFK9"/>
<reference evidence="2" key="1">
    <citation type="submission" date="2023-07" db="EMBL/GenBank/DDBJ databases">
        <title>Sequencing the genomes of 1000 actinobacteria strains.</title>
        <authorList>
            <person name="Klenk H.-P."/>
        </authorList>
    </citation>
    <scope>NUCLEOTIDE SEQUENCE</scope>
    <source>
        <strain evidence="2">DSM 13988</strain>
    </source>
</reference>
<comment type="caution">
    <text evidence="2">The sequence shown here is derived from an EMBL/GenBank/DDBJ whole genome shotgun (WGS) entry which is preliminary data.</text>
</comment>
<evidence type="ECO:0000313" key="2">
    <source>
        <dbReference type="EMBL" id="MDR6891259.1"/>
    </source>
</evidence>
<evidence type="ECO:0000259" key="1">
    <source>
        <dbReference type="Pfam" id="PF04167"/>
    </source>
</evidence>
<dbReference type="Pfam" id="PF04167">
    <property type="entry name" value="DUF402"/>
    <property type="match status" value="1"/>
</dbReference>
<dbReference type="SUPFAM" id="SSF159234">
    <property type="entry name" value="FomD-like"/>
    <property type="match status" value="1"/>
</dbReference>
<organism evidence="2 3">
    <name type="scientific">Falsarthrobacter nasiphocae</name>
    <dbReference type="NCBI Taxonomy" id="189863"/>
    <lineage>
        <taxon>Bacteria</taxon>
        <taxon>Bacillati</taxon>
        <taxon>Actinomycetota</taxon>
        <taxon>Actinomycetes</taxon>
        <taxon>Micrococcales</taxon>
        <taxon>Micrococcaceae</taxon>
        <taxon>Falsarthrobacter</taxon>
    </lineage>
</organism>